<sequence length="256" mass="27336">MRALIILALGLAIATVGTSARRIVGGSVTTIGQYPYSAALLLSTSGSGTFRQACGGSIINNRSILTAAHCFDRYPQANQWRVRVGSTNANSGGVVLTTNRITRHGSYSASTINNDVAIIRINGVFSFNNNVRAGSIAGSNYNLPDNAPVWVIGWGATRYGGAGSSQLRHVQVWVVNQAVCRNRYAERFSTITDNMMCTGYLDVGGRDACQGDSGGPVIHNNVIVGVTSWGYQCAHARYPGVNARVSRFTSWILSNQ</sequence>
<dbReference type="Gene3D" id="2.40.10.10">
    <property type="entry name" value="Trypsin-like serine proteases"/>
    <property type="match status" value="1"/>
</dbReference>
<dbReference type="GO" id="GO:0004252">
    <property type="term" value="F:serine-type endopeptidase activity"/>
    <property type="evidence" value="ECO:0007669"/>
    <property type="project" value="InterPro"/>
</dbReference>
<evidence type="ECO:0000256" key="6">
    <source>
        <dbReference type="ARBA" id="ARBA00023145"/>
    </source>
</evidence>
<dbReference type="PANTHER" id="PTHR24276:SF91">
    <property type="entry name" value="AT26814P-RELATED"/>
    <property type="match status" value="1"/>
</dbReference>
<reference evidence="11" key="1">
    <citation type="submission" date="2022-03" db="EMBL/GenBank/DDBJ databases">
        <authorList>
            <person name="Tunstrom K."/>
        </authorList>
    </citation>
    <scope>NUCLEOTIDE SEQUENCE</scope>
</reference>
<dbReference type="InterPro" id="IPR043504">
    <property type="entry name" value="Peptidase_S1_PA_chymotrypsin"/>
</dbReference>
<dbReference type="CDD" id="cd00190">
    <property type="entry name" value="Tryp_SPc"/>
    <property type="match status" value="1"/>
</dbReference>
<evidence type="ECO:0000313" key="11">
    <source>
        <dbReference type="EMBL" id="CAH2102209.1"/>
    </source>
</evidence>
<evidence type="ECO:0000256" key="8">
    <source>
        <dbReference type="RuleBase" id="RU363034"/>
    </source>
</evidence>
<dbReference type="PROSITE" id="PS50240">
    <property type="entry name" value="TRYPSIN_DOM"/>
    <property type="match status" value="1"/>
</dbReference>
<keyword evidence="12" id="KW-1185">Reference proteome</keyword>
<dbReference type="InterPro" id="IPR009003">
    <property type="entry name" value="Peptidase_S1_PA"/>
</dbReference>
<dbReference type="PROSITE" id="PS00134">
    <property type="entry name" value="TRYPSIN_HIS"/>
    <property type="match status" value="1"/>
</dbReference>
<comment type="caution">
    <text evidence="11">The sequence shown here is derived from an EMBL/GenBank/DDBJ whole genome shotgun (WGS) entry which is preliminary data.</text>
</comment>
<dbReference type="InterPro" id="IPR018114">
    <property type="entry name" value="TRYPSIN_HIS"/>
</dbReference>
<evidence type="ECO:0000256" key="4">
    <source>
        <dbReference type="ARBA" id="ARBA00022801"/>
    </source>
</evidence>
<dbReference type="Proteomes" id="UP001153954">
    <property type="component" value="Unassembled WGS sequence"/>
</dbReference>
<evidence type="ECO:0000256" key="9">
    <source>
        <dbReference type="SAM" id="SignalP"/>
    </source>
</evidence>
<organism evidence="11 12">
    <name type="scientific">Euphydryas editha</name>
    <name type="common">Edith's checkerspot</name>
    <dbReference type="NCBI Taxonomy" id="104508"/>
    <lineage>
        <taxon>Eukaryota</taxon>
        <taxon>Metazoa</taxon>
        <taxon>Ecdysozoa</taxon>
        <taxon>Arthropoda</taxon>
        <taxon>Hexapoda</taxon>
        <taxon>Insecta</taxon>
        <taxon>Pterygota</taxon>
        <taxon>Neoptera</taxon>
        <taxon>Endopterygota</taxon>
        <taxon>Lepidoptera</taxon>
        <taxon>Glossata</taxon>
        <taxon>Ditrysia</taxon>
        <taxon>Papilionoidea</taxon>
        <taxon>Nymphalidae</taxon>
        <taxon>Nymphalinae</taxon>
        <taxon>Euphydryas</taxon>
    </lineage>
</organism>
<dbReference type="PROSITE" id="PS00135">
    <property type="entry name" value="TRYPSIN_SER"/>
    <property type="match status" value="1"/>
</dbReference>
<feature type="signal peptide" evidence="9">
    <location>
        <begin position="1"/>
        <end position="20"/>
    </location>
</feature>
<keyword evidence="2 8" id="KW-0645">Protease</keyword>
<dbReference type="PRINTS" id="PR00722">
    <property type="entry name" value="CHYMOTRYPSIN"/>
</dbReference>
<name>A0AAU9UUC7_EUPED</name>
<dbReference type="InterPro" id="IPR001314">
    <property type="entry name" value="Peptidase_S1A"/>
</dbReference>
<evidence type="ECO:0000313" key="12">
    <source>
        <dbReference type="Proteomes" id="UP001153954"/>
    </source>
</evidence>
<evidence type="ECO:0000256" key="2">
    <source>
        <dbReference type="ARBA" id="ARBA00022670"/>
    </source>
</evidence>
<evidence type="ECO:0000256" key="7">
    <source>
        <dbReference type="ARBA" id="ARBA00023157"/>
    </source>
</evidence>
<dbReference type="InterPro" id="IPR001254">
    <property type="entry name" value="Trypsin_dom"/>
</dbReference>
<evidence type="ECO:0000256" key="1">
    <source>
        <dbReference type="ARBA" id="ARBA00007664"/>
    </source>
</evidence>
<dbReference type="GO" id="GO:0006508">
    <property type="term" value="P:proteolysis"/>
    <property type="evidence" value="ECO:0007669"/>
    <property type="project" value="UniProtKB-KW"/>
</dbReference>
<keyword evidence="3 9" id="KW-0732">Signal</keyword>
<feature type="domain" description="Peptidase S1" evidence="10">
    <location>
        <begin position="23"/>
        <end position="256"/>
    </location>
</feature>
<gene>
    <name evidence="11" type="ORF">EEDITHA_LOCUS16874</name>
</gene>
<dbReference type="PANTHER" id="PTHR24276">
    <property type="entry name" value="POLYSERASE-RELATED"/>
    <property type="match status" value="1"/>
</dbReference>
<dbReference type="InterPro" id="IPR033116">
    <property type="entry name" value="TRYPSIN_SER"/>
</dbReference>
<protein>
    <recommendedName>
        <fullName evidence="10">Peptidase S1 domain-containing protein</fullName>
    </recommendedName>
</protein>
<dbReference type="FunFam" id="2.40.10.10:FF:000077">
    <property type="entry name" value="Predicted protein"/>
    <property type="match status" value="1"/>
</dbReference>
<dbReference type="Pfam" id="PF00089">
    <property type="entry name" value="Trypsin"/>
    <property type="match status" value="1"/>
</dbReference>
<dbReference type="SMART" id="SM00020">
    <property type="entry name" value="Tryp_SPc"/>
    <property type="match status" value="1"/>
</dbReference>
<evidence type="ECO:0000256" key="5">
    <source>
        <dbReference type="ARBA" id="ARBA00022825"/>
    </source>
</evidence>
<proteinExistence type="inferred from homology"/>
<dbReference type="SUPFAM" id="SSF50494">
    <property type="entry name" value="Trypsin-like serine proteases"/>
    <property type="match status" value="1"/>
</dbReference>
<accession>A0AAU9UUC7</accession>
<keyword evidence="4 8" id="KW-0378">Hydrolase</keyword>
<comment type="similarity">
    <text evidence="1">Belongs to the peptidase S1 family.</text>
</comment>
<keyword evidence="5 8" id="KW-0720">Serine protease</keyword>
<feature type="chain" id="PRO_5043560951" description="Peptidase S1 domain-containing protein" evidence="9">
    <location>
        <begin position="21"/>
        <end position="256"/>
    </location>
</feature>
<dbReference type="EMBL" id="CAKOGL010000025">
    <property type="protein sequence ID" value="CAH2102209.1"/>
    <property type="molecule type" value="Genomic_DNA"/>
</dbReference>
<dbReference type="AlphaFoldDB" id="A0AAU9UUC7"/>
<keyword evidence="7" id="KW-1015">Disulfide bond</keyword>
<keyword evidence="6" id="KW-0865">Zymogen</keyword>
<evidence type="ECO:0000259" key="10">
    <source>
        <dbReference type="PROSITE" id="PS50240"/>
    </source>
</evidence>
<evidence type="ECO:0000256" key="3">
    <source>
        <dbReference type="ARBA" id="ARBA00022729"/>
    </source>
</evidence>
<dbReference type="InterPro" id="IPR050430">
    <property type="entry name" value="Peptidase_S1"/>
</dbReference>